<evidence type="ECO:0008006" key="4">
    <source>
        <dbReference type="Google" id="ProtNLM"/>
    </source>
</evidence>
<evidence type="ECO:0000256" key="1">
    <source>
        <dbReference type="SAM" id="MobiDB-lite"/>
    </source>
</evidence>
<accession>A0ABS7CKE3</accession>
<protein>
    <recommendedName>
        <fullName evidence="4">Bacterial Ig-like domain-containing protein</fullName>
    </recommendedName>
</protein>
<name>A0ABS7CKE3_9BACL</name>
<dbReference type="Proteomes" id="UP001519887">
    <property type="component" value="Unassembled WGS sequence"/>
</dbReference>
<reference evidence="2 3" key="1">
    <citation type="submission" date="2021-07" db="EMBL/GenBank/DDBJ databases">
        <title>Paenibacillus radiodurans sp. nov., isolated from the southeastern edge of Tengger Desert.</title>
        <authorList>
            <person name="Zhang G."/>
        </authorList>
    </citation>
    <scope>NUCLEOTIDE SEQUENCE [LARGE SCALE GENOMIC DNA]</scope>
    <source>
        <strain evidence="2 3">CCM 7311</strain>
    </source>
</reference>
<feature type="region of interest" description="Disordered" evidence="1">
    <location>
        <begin position="131"/>
        <end position="163"/>
    </location>
</feature>
<keyword evidence="3" id="KW-1185">Reference proteome</keyword>
<evidence type="ECO:0000313" key="2">
    <source>
        <dbReference type="EMBL" id="MBW7461408.1"/>
    </source>
</evidence>
<sequence>IAISPQMELPNGASITRANGGGAASLAYQAPDMKGLHIVSVPPVIALAAGEGGSSSAGVTVTASVYGVSAGNTLTELNWMPGSHSSADFAAEAGTDILAAQQFIVSANGTYTVYARDKAGNEAVSEIAVTGIDTSSPDPDEEDGDDTPGGPIYTGPSGPATEPTATIMLDGVSTAVRFTKEASADGQTVIRLFPTA</sequence>
<gene>
    <name evidence="2" type="ORF">K0U00_45870</name>
</gene>
<evidence type="ECO:0000313" key="3">
    <source>
        <dbReference type="Proteomes" id="UP001519887"/>
    </source>
</evidence>
<organism evidence="2 3">
    <name type="scientific">Paenibacillus sepulcri</name>
    <dbReference type="NCBI Taxonomy" id="359917"/>
    <lineage>
        <taxon>Bacteria</taxon>
        <taxon>Bacillati</taxon>
        <taxon>Bacillota</taxon>
        <taxon>Bacilli</taxon>
        <taxon>Bacillales</taxon>
        <taxon>Paenibacillaceae</taxon>
        <taxon>Paenibacillus</taxon>
    </lineage>
</organism>
<comment type="caution">
    <text evidence="2">The sequence shown here is derived from an EMBL/GenBank/DDBJ whole genome shotgun (WGS) entry which is preliminary data.</text>
</comment>
<feature type="non-terminal residue" evidence="2">
    <location>
        <position position="196"/>
    </location>
</feature>
<feature type="non-terminal residue" evidence="2">
    <location>
        <position position="1"/>
    </location>
</feature>
<proteinExistence type="predicted"/>
<dbReference type="EMBL" id="JAHZIK010002929">
    <property type="protein sequence ID" value="MBW7461408.1"/>
    <property type="molecule type" value="Genomic_DNA"/>
</dbReference>